<feature type="transmembrane region" description="Helical" evidence="1">
    <location>
        <begin position="64"/>
        <end position="83"/>
    </location>
</feature>
<sequence>MNQDDGSVSEWIAWLRAHERTLWVIAILFYGVGDTITTGLGLWGTEAMEIGPIVAPLVDWHGPVGLLVVKVTTLSGFYVLWHVMSTPKRVAIPFALAFVGTVVTGWNVAIVSTGFGT</sequence>
<dbReference type="EMBL" id="AOIQ01000007">
    <property type="protein sequence ID" value="ELZ12740.1"/>
    <property type="molecule type" value="Genomic_DNA"/>
</dbReference>
<dbReference type="RefSeq" id="WP_007698088.1">
    <property type="nucleotide sequence ID" value="NZ_AOIQ01000007.1"/>
</dbReference>
<evidence type="ECO:0000256" key="1">
    <source>
        <dbReference type="SAM" id="Phobius"/>
    </source>
</evidence>
<evidence type="ECO:0000313" key="3">
    <source>
        <dbReference type="EMBL" id="ELZ12740.1"/>
    </source>
</evidence>
<gene>
    <name evidence="3" type="ORF">C479_03855</name>
</gene>
<keyword evidence="1" id="KW-1133">Transmembrane helix</keyword>
<dbReference type="InterPro" id="IPR043717">
    <property type="entry name" value="DUF5658"/>
</dbReference>
<reference evidence="3 4" key="1">
    <citation type="journal article" date="2014" name="PLoS Genet.">
        <title>Phylogenetically driven sequencing of extremely halophilic archaea reveals strategies for static and dynamic osmo-response.</title>
        <authorList>
            <person name="Becker E.A."/>
            <person name="Seitzer P.M."/>
            <person name="Tritt A."/>
            <person name="Larsen D."/>
            <person name="Krusor M."/>
            <person name="Yao A.I."/>
            <person name="Wu D."/>
            <person name="Madern D."/>
            <person name="Eisen J.A."/>
            <person name="Darling A.E."/>
            <person name="Facciotti M.T."/>
        </authorList>
    </citation>
    <scope>NUCLEOTIDE SEQUENCE [LARGE SCALE GENOMIC DNA]</scope>
    <source>
        <strain evidence="3 4">JCM 14624</strain>
    </source>
</reference>
<dbReference type="Proteomes" id="UP000011560">
    <property type="component" value="Unassembled WGS sequence"/>
</dbReference>
<accession>M0BPF9</accession>
<dbReference type="AlphaFoldDB" id="M0BPF9"/>
<feature type="transmembrane region" description="Helical" evidence="1">
    <location>
        <begin position="21"/>
        <end position="44"/>
    </location>
</feature>
<comment type="caution">
    <text evidence="3">The sequence shown here is derived from an EMBL/GenBank/DDBJ whole genome shotgun (WGS) entry which is preliminary data.</text>
</comment>
<keyword evidence="1" id="KW-0472">Membrane</keyword>
<protein>
    <recommendedName>
        <fullName evidence="2">DUF5658 domain-containing protein</fullName>
    </recommendedName>
</protein>
<proteinExistence type="predicted"/>
<organism evidence="3 4">
    <name type="scientific">Halovivax asiaticus JCM 14624</name>
    <dbReference type="NCBI Taxonomy" id="1227490"/>
    <lineage>
        <taxon>Archaea</taxon>
        <taxon>Methanobacteriati</taxon>
        <taxon>Methanobacteriota</taxon>
        <taxon>Stenosarchaea group</taxon>
        <taxon>Halobacteria</taxon>
        <taxon>Halobacteriales</taxon>
        <taxon>Natrialbaceae</taxon>
        <taxon>Halovivax</taxon>
    </lineage>
</organism>
<evidence type="ECO:0000313" key="4">
    <source>
        <dbReference type="Proteomes" id="UP000011560"/>
    </source>
</evidence>
<dbReference type="STRING" id="1227490.C479_03855"/>
<keyword evidence="4" id="KW-1185">Reference proteome</keyword>
<feature type="transmembrane region" description="Helical" evidence="1">
    <location>
        <begin position="90"/>
        <end position="115"/>
    </location>
</feature>
<keyword evidence="1" id="KW-0812">Transmembrane</keyword>
<dbReference type="OrthoDB" id="270892at2157"/>
<evidence type="ECO:0000259" key="2">
    <source>
        <dbReference type="Pfam" id="PF18902"/>
    </source>
</evidence>
<dbReference type="Pfam" id="PF18902">
    <property type="entry name" value="DUF5658"/>
    <property type="match status" value="1"/>
</dbReference>
<feature type="domain" description="DUF5658" evidence="2">
    <location>
        <begin position="25"/>
        <end position="111"/>
    </location>
</feature>
<name>M0BPF9_9EURY</name>